<proteinExistence type="predicted"/>
<protein>
    <submittedName>
        <fullName evidence="1">Uncharacterized protein</fullName>
    </submittedName>
</protein>
<evidence type="ECO:0000313" key="1">
    <source>
        <dbReference type="EMBL" id="MBZ2166296.1"/>
    </source>
</evidence>
<dbReference type="AlphaFoldDB" id="A0A8T5UWM5"/>
<keyword evidence="2" id="KW-1185">Reference proteome</keyword>
<dbReference type="RefSeq" id="WP_223791836.1">
    <property type="nucleotide sequence ID" value="NZ_JAIOUQ010000009.1"/>
</dbReference>
<reference evidence="2" key="1">
    <citation type="journal article" date="2022" name="Microbiol. Resour. Announc.">
        <title>Draft Genome Sequence of a Methanogenic Archaeon from West Spitsbergen Permafrost.</title>
        <authorList>
            <person name="Trubitsyn V."/>
            <person name="Rivkina E."/>
            <person name="Shcherbakova V."/>
        </authorList>
    </citation>
    <scope>NUCLEOTIDE SEQUENCE [LARGE SCALE GENOMIC DNA]</scope>
    <source>
        <strain evidence="2">VT</strain>
    </source>
</reference>
<comment type="caution">
    <text evidence="1">The sequence shown here is derived from an EMBL/GenBank/DDBJ whole genome shotgun (WGS) entry which is preliminary data.</text>
</comment>
<accession>A0A8T5UWM5</accession>
<dbReference type="EMBL" id="JAIOUQ010000009">
    <property type="protein sequence ID" value="MBZ2166296.1"/>
    <property type="molecule type" value="Genomic_DNA"/>
</dbReference>
<organism evidence="1 2">
    <name type="scientific">Methanobacterium spitsbergense</name>
    <dbReference type="NCBI Taxonomy" id="2874285"/>
    <lineage>
        <taxon>Archaea</taxon>
        <taxon>Methanobacteriati</taxon>
        <taxon>Methanobacteriota</taxon>
        <taxon>Methanomada group</taxon>
        <taxon>Methanobacteria</taxon>
        <taxon>Methanobacteriales</taxon>
        <taxon>Methanobacteriaceae</taxon>
        <taxon>Methanobacterium</taxon>
    </lineage>
</organism>
<name>A0A8T5UWM5_9EURY</name>
<gene>
    <name evidence="1" type="ORF">K8N75_09630</name>
</gene>
<dbReference type="Proteomes" id="UP000825933">
    <property type="component" value="Unassembled WGS sequence"/>
</dbReference>
<evidence type="ECO:0000313" key="2">
    <source>
        <dbReference type="Proteomes" id="UP000825933"/>
    </source>
</evidence>
<sequence>MEVIYINAPKGCIDKSQEYFDIALDVVKKCFRKLKIDFDKVQIFGYSTPDTNVVEFVYIPAVEEA</sequence>